<name>A0ABX4YK26_9LEPT</name>
<dbReference type="SUPFAM" id="SSF46955">
    <property type="entry name" value="Putative DNA-binding domain"/>
    <property type="match status" value="1"/>
</dbReference>
<dbReference type="InterPro" id="IPR047057">
    <property type="entry name" value="MerR_fam"/>
</dbReference>
<dbReference type="PANTHER" id="PTHR30204">
    <property type="entry name" value="REDOX-CYCLING DRUG-SENSING TRANSCRIPTIONAL ACTIVATOR SOXR"/>
    <property type="match status" value="1"/>
</dbReference>
<dbReference type="InterPro" id="IPR009061">
    <property type="entry name" value="DNA-bd_dom_put_sf"/>
</dbReference>
<gene>
    <name evidence="3" type="ORF">BES34_008250</name>
</gene>
<proteinExistence type="predicted"/>
<dbReference type="PROSITE" id="PS50937">
    <property type="entry name" value="HTH_MERR_2"/>
    <property type="match status" value="1"/>
</dbReference>
<dbReference type="InterPro" id="IPR000551">
    <property type="entry name" value="MerR-type_HTH_dom"/>
</dbReference>
<dbReference type="PRINTS" id="PR00040">
    <property type="entry name" value="HTHMERR"/>
</dbReference>
<dbReference type="PANTHER" id="PTHR30204:SF92">
    <property type="entry name" value="HTH-TYPE TRANSCRIPTIONAL REGULATOR ZNTR"/>
    <property type="match status" value="1"/>
</dbReference>
<keyword evidence="4" id="KW-1185">Reference proteome</keyword>
<protein>
    <submittedName>
        <fullName evidence="3">Heavy metal-responsive transcriptional regulator</fullName>
    </submittedName>
</protein>
<dbReference type="Gene3D" id="1.10.1660.10">
    <property type="match status" value="1"/>
</dbReference>
<dbReference type="Proteomes" id="UP000094669">
    <property type="component" value="Unassembled WGS sequence"/>
</dbReference>
<organism evidence="3 4">
    <name type="scientific">Leptospira inadai serovar Lyme</name>
    <dbReference type="NCBI Taxonomy" id="293084"/>
    <lineage>
        <taxon>Bacteria</taxon>
        <taxon>Pseudomonadati</taxon>
        <taxon>Spirochaetota</taxon>
        <taxon>Spirochaetia</taxon>
        <taxon>Leptospirales</taxon>
        <taxon>Leptospiraceae</taxon>
        <taxon>Leptospira</taxon>
    </lineage>
</organism>
<feature type="domain" description="HTH merR-type" evidence="2">
    <location>
        <begin position="1"/>
        <end position="71"/>
    </location>
</feature>
<evidence type="ECO:0000259" key="2">
    <source>
        <dbReference type="PROSITE" id="PS50937"/>
    </source>
</evidence>
<sequence length="133" mass="15364">MSLKIGELAKATQVSVETIRYYESLKLLNPPVRNESKYRIYSADSAKRIRFVRNMQALGFRLSEIKELLDLKLETKSQCNKVRSRVNLKLSEIRDKILVLKKLESSLLEIRKICESSKATKQGCPVLDFMKDV</sequence>
<dbReference type="SMART" id="SM00422">
    <property type="entry name" value="HTH_MERR"/>
    <property type="match status" value="1"/>
</dbReference>
<evidence type="ECO:0000256" key="1">
    <source>
        <dbReference type="ARBA" id="ARBA00023125"/>
    </source>
</evidence>
<dbReference type="EMBL" id="MCRM02000006">
    <property type="protein sequence ID" value="PNV75606.1"/>
    <property type="molecule type" value="Genomic_DNA"/>
</dbReference>
<comment type="caution">
    <text evidence="3">The sequence shown here is derived from an EMBL/GenBank/DDBJ whole genome shotgun (WGS) entry which is preliminary data.</text>
</comment>
<evidence type="ECO:0000313" key="4">
    <source>
        <dbReference type="Proteomes" id="UP000094669"/>
    </source>
</evidence>
<dbReference type="Pfam" id="PF13411">
    <property type="entry name" value="MerR_1"/>
    <property type="match status" value="1"/>
</dbReference>
<reference evidence="3" key="1">
    <citation type="submission" date="2018-01" db="EMBL/GenBank/DDBJ databases">
        <title>Genomic characterization of Leptospira inadai serogroup Lyme isolated from captured rat in Brazil and comparative analysis with human reference strain.</title>
        <authorList>
            <person name="Moreno L.Z."/>
            <person name="Loureiro A.P."/>
            <person name="Miraglia F."/>
            <person name="Kremer F.S."/>
            <person name="Eslabao M.R."/>
            <person name="Dellagostin O.A."/>
            <person name="Lilenbaum W."/>
            <person name="Moreno A.M."/>
        </authorList>
    </citation>
    <scope>NUCLEOTIDE SEQUENCE [LARGE SCALE GENOMIC DNA]</scope>
    <source>
        <strain evidence="3">M34/99</strain>
    </source>
</reference>
<dbReference type="RefSeq" id="WP_010417903.1">
    <property type="nucleotide sequence ID" value="NZ_MCRM02000006.1"/>
</dbReference>
<keyword evidence="1" id="KW-0238">DNA-binding</keyword>
<evidence type="ECO:0000313" key="3">
    <source>
        <dbReference type="EMBL" id="PNV75606.1"/>
    </source>
</evidence>
<accession>A0ABX4YK26</accession>